<sequence length="455" mass="49930">MAENEKVHPNCVNASNPYHECGVACLEKIAQGKGLKDKDKKKLDNLSGINEGEISKNGGGERKLHPSCTKASNPYHECDEICYKRITEAIAMGGKKESASKLFEVSGSFGRKKKGSEIQPKPLQTSGNGYGGSVSFPAGSRTLESLLSPKKKVDTENSESFISFEQHSEGDPHSRSFEVHYFQSVPTSKNVIPNYSKLLSKDGVTTPAKDEEEKLGASAELVSSTFNVEDLGEGATSPVTGSMNFSFSGIGRTVDKSDDEEVQSVISDVCVSVGKYHVRTSVSSILQSIIDKYGDIAANCKLESVSMRSSYLECLCSVVQELQCTPLTQLTKAKVREMLAVLKDVESAQIDVRWLRSVLNDVFETIDFIGQHQTIEAAKANCDFLLESTKKKLELQMDDLARKEKAVAEAKQLIEETKVQMSELELEHSRWDKAILSIRSKMEEFQGKSSADGLL</sequence>
<evidence type="ECO:0000256" key="2">
    <source>
        <dbReference type="SAM" id="MobiDB-lite"/>
    </source>
</evidence>
<protein>
    <submittedName>
        <fullName evidence="3">PEARLI-4 domain-containing protein</fullName>
    </submittedName>
</protein>
<dbReference type="Pfam" id="PF05278">
    <property type="entry name" value="PEARLI-4"/>
    <property type="match status" value="1"/>
</dbReference>
<dbReference type="PANTHER" id="PTHR35358">
    <property type="entry name" value="OS06G0711100 PROTEIN"/>
    <property type="match status" value="1"/>
</dbReference>
<evidence type="ECO:0000313" key="3">
    <source>
        <dbReference type="EMBL" id="GAV68998.1"/>
    </source>
</evidence>
<dbReference type="PANTHER" id="PTHR35358:SF7">
    <property type="entry name" value="EXPRESSED PROTEIN"/>
    <property type="match status" value="1"/>
</dbReference>
<dbReference type="EMBL" id="BDDD01000679">
    <property type="protein sequence ID" value="GAV68998.1"/>
    <property type="molecule type" value="Genomic_DNA"/>
</dbReference>
<dbReference type="AlphaFoldDB" id="A0A1Q3BM47"/>
<dbReference type="OrthoDB" id="1506770at2759"/>
<feature type="region of interest" description="Disordered" evidence="2">
    <location>
        <begin position="111"/>
        <end position="135"/>
    </location>
</feature>
<dbReference type="InParanoid" id="A0A1Q3BM47"/>
<keyword evidence="4" id="KW-1185">Reference proteome</keyword>
<accession>A0A1Q3BM47</accession>
<evidence type="ECO:0000313" key="4">
    <source>
        <dbReference type="Proteomes" id="UP000187406"/>
    </source>
</evidence>
<feature type="region of interest" description="Disordered" evidence="2">
    <location>
        <begin position="33"/>
        <end position="69"/>
    </location>
</feature>
<keyword evidence="1" id="KW-0175">Coiled coil</keyword>
<dbReference type="Proteomes" id="UP000187406">
    <property type="component" value="Unassembled WGS sequence"/>
</dbReference>
<feature type="coiled-coil region" evidence="1">
    <location>
        <begin position="386"/>
        <end position="434"/>
    </location>
</feature>
<reference evidence="4" key="1">
    <citation type="submission" date="2016-04" db="EMBL/GenBank/DDBJ databases">
        <title>Cephalotus genome sequencing.</title>
        <authorList>
            <person name="Fukushima K."/>
            <person name="Hasebe M."/>
            <person name="Fang X."/>
        </authorList>
    </citation>
    <scope>NUCLEOTIDE SEQUENCE [LARGE SCALE GENOMIC DNA]</scope>
    <source>
        <strain evidence="4">cv. St1</strain>
    </source>
</reference>
<dbReference type="FunCoup" id="A0A1Q3BM47">
    <property type="interactions" value="82"/>
</dbReference>
<comment type="caution">
    <text evidence="3">The sequence shown here is derived from an EMBL/GenBank/DDBJ whole genome shotgun (WGS) entry which is preliminary data.</text>
</comment>
<evidence type="ECO:0000256" key="1">
    <source>
        <dbReference type="SAM" id="Coils"/>
    </source>
</evidence>
<feature type="compositionally biased region" description="Basic and acidic residues" evidence="2">
    <location>
        <begin position="34"/>
        <end position="44"/>
    </location>
</feature>
<organism evidence="3 4">
    <name type="scientific">Cephalotus follicularis</name>
    <name type="common">Albany pitcher plant</name>
    <dbReference type="NCBI Taxonomy" id="3775"/>
    <lineage>
        <taxon>Eukaryota</taxon>
        <taxon>Viridiplantae</taxon>
        <taxon>Streptophyta</taxon>
        <taxon>Embryophyta</taxon>
        <taxon>Tracheophyta</taxon>
        <taxon>Spermatophyta</taxon>
        <taxon>Magnoliopsida</taxon>
        <taxon>eudicotyledons</taxon>
        <taxon>Gunneridae</taxon>
        <taxon>Pentapetalae</taxon>
        <taxon>rosids</taxon>
        <taxon>fabids</taxon>
        <taxon>Oxalidales</taxon>
        <taxon>Cephalotaceae</taxon>
        <taxon>Cephalotus</taxon>
    </lineage>
</organism>
<dbReference type="InterPro" id="IPR007942">
    <property type="entry name" value="PLipase-like"/>
</dbReference>
<gene>
    <name evidence="3" type="ORF">CFOL_v3_12499</name>
</gene>
<proteinExistence type="predicted"/>
<name>A0A1Q3BM47_CEPFO</name>